<dbReference type="EMBL" id="JBCDNA010000001">
    <property type="protein sequence ID" value="MEL4454625.1"/>
    <property type="molecule type" value="Genomic_DNA"/>
</dbReference>
<organism evidence="6 7">
    <name type="scientific">Lutimonas vermicola</name>
    <dbReference type="NCBI Taxonomy" id="414288"/>
    <lineage>
        <taxon>Bacteria</taxon>
        <taxon>Pseudomonadati</taxon>
        <taxon>Bacteroidota</taxon>
        <taxon>Flavobacteriia</taxon>
        <taxon>Flavobacteriales</taxon>
        <taxon>Flavobacteriaceae</taxon>
        <taxon>Lutimonas</taxon>
    </lineage>
</organism>
<dbReference type="Gene3D" id="3.40.630.10">
    <property type="entry name" value="Zn peptidases"/>
    <property type="match status" value="1"/>
</dbReference>
<dbReference type="PANTHER" id="PTHR15162">
    <property type="entry name" value="ASPARTOACYLASE"/>
    <property type="match status" value="1"/>
</dbReference>
<dbReference type="Proteomes" id="UP001474120">
    <property type="component" value="Unassembled WGS sequence"/>
</dbReference>
<evidence type="ECO:0000256" key="3">
    <source>
        <dbReference type="ARBA" id="ARBA00022801"/>
    </source>
</evidence>
<accession>A0ABU9KWR1</accession>
<keyword evidence="3" id="KW-0378">Hydrolase</keyword>
<dbReference type="SUPFAM" id="SSF53187">
    <property type="entry name" value="Zn-dependent exopeptidases"/>
    <property type="match status" value="1"/>
</dbReference>
<comment type="caution">
    <text evidence="6">The sequence shown here is derived from an EMBL/GenBank/DDBJ whole genome shotgun (WGS) entry which is preliminary data.</text>
</comment>
<keyword evidence="7" id="KW-1185">Reference proteome</keyword>
<dbReference type="InterPro" id="IPR055438">
    <property type="entry name" value="AstE_AspA_cat"/>
</dbReference>
<evidence type="ECO:0000256" key="1">
    <source>
        <dbReference type="ARBA" id="ARBA00001947"/>
    </source>
</evidence>
<reference evidence="6 7" key="1">
    <citation type="submission" date="2024-04" db="EMBL/GenBank/DDBJ databases">
        <title>whole genome sequencing of Lutimonas vermicola strain IMCC1616.</title>
        <authorList>
            <person name="Bae S.S."/>
        </authorList>
    </citation>
    <scope>NUCLEOTIDE SEQUENCE [LARGE SCALE GENOMIC DNA]</scope>
    <source>
        <strain evidence="6 7">IMCC1616</strain>
    </source>
</reference>
<evidence type="ECO:0000259" key="5">
    <source>
        <dbReference type="Pfam" id="PF24827"/>
    </source>
</evidence>
<evidence type="ECO:0000256" key="4">
    <source>
        <dbReference type="ARBA" id="ARBA00022833"/>
    </source>
</evidence>
<name>A0ABU9KWR1_9FLAO</name>
<dbReference type="PANTHER" id="PTHR15162:SF7">
    <property type="entry name" value="SUCCINYLGLUTAMATE DESUCCINYLASE"/>
    <property type="match status" value="1"/>
</dbReference>
<evidence type="ECO:0000256" key="2">
    <source>
        <dbReference type="ARBA" id="ARBA00022723"/>
    </source>
</evidence>
<evidence type="ECO:0000313" key="6">
    <source>
        <dbReference type="EMBL" id="MEL4454625.1"/>
    </source>
</evidence>
<dbReference type="RefSeq" id="WP_342158205.1">
    <property type="nucleotide sequence ID" value="NZ_JBCDNA010000001.1"/>
</dbReference>
<dbReference type="InterPro" id="IPR050178">
    <property type="entry name" value="AspA/AstE_fam"/>
</dbReference>
<gene>
    <name evidence="6" type="ORF">AABB81_01865</name>
</gene>
<feature type="domain" description="Succinylglutamate desuccinylase/Aspartoacylase catalytic" evidence="5">
    <location>
        <begin position="25"/>
        <end position="190"/>
    </location>
</feature>
<dbReference type="Pfam" id="PF24827">
    <property type="entry name" value="AstE_AspA_cat"/>
    <property type="match status" value="1"/>
</dbReference>
<evidence type="ECO:0000313" key="7">
    <source>
        <dbReference type="Proteomes" id="UP001474120"/>
    </source>
</evidence>
<sequence>MEPNKMESFTRENRILGNFYGTKNSPTVIVFAGIHGNEKAGVFAARNVIAKIRERNLKLRGNLHIILGNINALNKGIRFEHVDLNRIWRNRNIGQLGGDDKEFNAEIIEQKDIFVIIKNILAHEKGPFYFLDLHTTSASSVPFITISDSLNNRKFSSNFPIPVVLGIEEYLDGPLLTFINEYGHIALGFEGGSHESPSSVVNCEAFIWKALVHAKCLKKSHLSDYQEYQKTFLDLGCEYQFFAIKYRYELDQDDDFSMRPGFENFESIDKGEYLATNNGVEINAPRGGKIFMPLYQELGEDGFFILQKISKFWLNASIVARKLKINQFLRLIPGVKKDPENNYTLIVNPKVARFMATPIFHLFGYRQQIYKDNKLHFIKRDRKISEFL</sequence>
<protein>
    <submittedName>
        <fullName evidence="6">Succinylglutamate desuccinylase/aspartoacylase family protein</fullName>
    </submittedName>
</protein>
<comment type="cofactor">
    <cofactor evidence="1">
        <name>Zn(2+)</name>
        <dbReference type="ChEBI" id="CHEBI:29105"/>
    </cofactor>
</comment>
<keyword evidence="4" id="KW-0862">Zinc</keyword>
<proteinExistence type="predicted"/>
<keyword evidence="2" id="KW-0479">Metal-binding</keyword>